<name>A0A6J4RQA9_9ACTN</name>
<dbReference type="AlphaFoldDB" id="A0A6J4RQA9"/>
<accession>A0A6J4RQA9</accession>
<evidence type="ECO:0000313" key="2">
    <source>
        <dbReference type="EMBL" id="CAA9478973.1"/>
    </source>
</evidence>
<reference evidence="2" key="1">
    <citation type="submission" date="2020-02" db="EMBL/GenBank/DDBJ databases">
        <authorList>
            <person name="Meier V. D."/>
        </authorList>
    </citation>
    <scope>NUCLEOTIDE SEQUENCE</scope>
    <source>
        <strain evidence="2">AVDCRST_MAG12</strain>
    </source>
</reference>
<organism evidence="2">
    <name type="scientific">uncultured Rubrobacteraceae bacterium</name>
    <dbReference type="NCBI Taxonomy" id="349277"/>
    <lineage>
        <taxon>Bacteria</taxon>
        <taxon>Bacillati</taxon>
        <taxon>Actinomycetota</taxon>
        <taxon>Rubrobacteria</taxon>
        <taxon>Rubrobacterales</taxon>
        <taxon>Rubrobacteraceae</taxon>
        <taxon>environmental samples</taxon>
    </lineage>
</organism>
<feature type="compositionally biased region" description="Low complexity" evidence="1">
    <location>
        <begin position="9"/>
        <end position="23"/>
    </location>
</feature>
<evidence type="ECO:0000256" key="1">
    <source>
        <dbReference type="SAM" id="MobiDB-lite"/>
    </source>
</evidence>
<feature type="non-terminal residue" evidence="2">
    <location>
        <position position="30"/>
    </location>
</feature>
<dbReference type="EMBL" id="CADCVK010000217">
    <property type="protein sequence ID" value="CAA9478973.1"/>
    <property type="molecule type" value="Genomic_DNA"/>
</dbReference>
<feature type="region of interest" description="Disordered" evidence="1">
    <location>
        <begin position="1"/>
        <end position="30"/>
    </location>
</feature>
<proteinExistence type="predicted"/>
<feature type="non-terminal residue" evidence="2">
    <location>
        <position position="1"/>
    </location>
</feature>
<gene>
    <name evidence="2" type="ORF">AVDCRST_MAG12-1385</name>
</gene>
<sequence>RAPVSGRCPPATSVASPTAATASGKGRSRV</sequence>
<protein>
    <submittedName>
        <fullName evidence="2">Uncharacterized protein</fullName>
    </submittedName>
</protein>